<keyword evidence="1" id="KW-1133">Transmembrane helix</keyword>
<protein>
    <submittedName>
        <fullName evidence="2">Uncharacterized membrane protein YhaH, DUF805 family</fullName>
    </submittedName>
</protein>
<sequence>MTHIAPTLDQPHYGAPLGAAVRRGFAKYATFRGRASRSEYWWWVLFAAVVGSVLNALPTLTDGVRLETDGSLTVTGPLGIILTFVWAIWAVATVIPTLAVLVRRLHDTGRSGWWVLIGAVPLVGILMLVVFTVLGPRPEGARFD</sequence>
<reference evidence="2 3" key="1">
    <citation type="submission" date="2016-09" db="EMBL/GenBank/DDBJ databases">
        <authorList>
            <person name="Capua I."/>
            <person name="De Benedictis P."/>
            <person name="Joannis T."/>
            <person name="Lombin L.H."/>
            <person name="Cattoli G."/>
        </authorList>
    </citation>
    <scope>NUCLEOTIDE SEQUENCE [LARGE SCALE GENOMIC DNA]</scope>
    <source>
        <strain evidence="2 3">NIO-1002</strain>
    </source>
</reference>
<keyword evidence="1" id="KW-0812">Transmembrane</keyword>
<feature type="transmembrane region" description="Helical" evidence="1">
    <location>
        <begin position="113"/>
        <end position="134"/>
    </location>
</feature>
<dbReference type="EMBL" id="FMYG01000004">
    <property type="protein sequence ID" value="SDC36238.1"/>
    <property type="molecule type" value="Genomic_DNA"/>
</dbReference>
<name>A0A1G6KZJ0_9MICO</name>
<accession>A0A1G6KZJ0</accession>
<dbReference type="RefSeq" id="WP_058232335.1">
    <property type="nucleotide sequence ID" value="NZ_FMYG01000004.1"/>
</dbReference>
<gene>
    <name evidence="2" type="ORF">SAMN05216418_2157</name>
</gene>
<evidence type="ECO:0000313" key="2">
    <source>
        <dbReference type="EMBL" id="SDC36238.1"/>
    </source>
</evidence>
<dbReference type="PANTHER" id="PTHR34980:SF2">
    <property type="entry name" value="INNER MEMBRANE PROTEIN YHAH-RELATED"/>
    <property type="match status" value="1"/>
</dbReference>
<dbReference type="STRING" id="993073.AS029_09460"/>
<dbReference type="Pfam" id="PF05656">
    <property type="entry name" value="DUF805"/>
    <property type="match status" value="1"/>
</dbReference>
<feature type="transmembrane region" description="Helical" evidence="1">
    <location>
        <begin position="78"/>
        <end position="101"/>
    </location>
</feature>
<evidence type="ECO:0000313" key="3">
    <source>
        <dbReference type="Proteomes" id="UP000183203"/>
    </source>
</evidence>
<dbReference type="AlphaFoldDB" id="A0A1G6KZJ0"/>
<dbReference type="InterPro" id="IPR008523">
    <property type="entry name" value="DUF805"/>
</dbReference>
<feature type="transmembrane region" description="Helical" evidence="1">
    <location>
        <begin position="40"/>
        <end position="58"/>
    </location>
</feature>
<dbReference type="OrthoDB" id="9812349at2"/>
<dbReference type="GO" id="GO:0005886">
    <property type="term" value="C:plasma membrane"/>
    <property type="evidence" value="ECO:0007669"/>
    <property type="project" value="TreeGrafter"/>
</dbReference>
<dbReference type="PANTHER" id="PTHR34980">
    <property type="entry name" value="INNER MEMBRANE PROTEIN-RELATED-RELATED"/>
    <property type="match status" value="1"/>
</dbReference>
<proteinExistence type="predicted"/>
<organism evidence="2 3">
    <name type="scientific">Microbacterium enclense</name>
    <dbReference type="NCBI Taxonomy" id="993073"/>
    <lineage>
        <taxon>Bacteria</taxon>
        <taxon>Bacillati</taxon>
        <taxon>Actinomycetota</taxon>
        <taxon>Actinomycetes</taxon>
        <taxon>Micrococcales</taxon>
        <taxon>Microbacteriaceae</taxon>
        <taxon>Microbacterium</taxon>
    </lineage>
</organism>
<evidence type="ECO:0000256" key="1">
    <source>
        <dbReference type="SAM" id="Phobius"/>
    </source>
</evidence>
<dbReference type="Proteomes" id="UP000183203">
    <property type="component" value="Unassembled WGS sequence"/>
</dbReference>
<keyword evidence="1" id="KW-0472">Membrane</keyword>